<sequence length="59" mass="6673">MQTGIELGICRCIAFHPTPIYLFAWIASVEERSWYDSSEWEGGYFLCVSPIVPLTSVTT</sequence>
<evidence type="ECO:0000313" key="1">
    <source>
        <dbReference type="EMBL" id="PYH39729.1"/>
    </source>
</evidence>
<dbReference type="Proteomes" id="UP000247647">
    <property type="component" value="Unassembled WGS sequence"/>
</dbReference>
<organism evidence="1 2">
    <name type="scientific">Aspergillus neoniger (strain CBS 115656)</name>
    <dbReference type="NCBI Taxonomy" id="1448310"/>
    <lineage>
        <taxon>Eukaryota</taxon>
        <taxon>Fungi</taxon>
        <taxon>Dikarya</taxon>
        <taxon>Ascomycota</taxon>
        <taxon>Pezizomycotina</taxon>
        <taxon>Eurotiomycetes</taxon>
        <taxon>Eurotiomycetidae</taxon>
        <taxon>Eurotiales</taxon>
        <taxon>Aspergillaceae</taxon>
        <taxon>Aspergillus</taxon>
        <taxon>Aspergillus subgen. Circumdati</taxon>
    </lineage>
</organism>
<dbReference type="RefSeq" id="XP_025485207.1">
    <property type="nucleotide sequence ID" value="XM_025629391.1"/>
</dbReference>
<dbReference type="GeneID" id="37131847"/>
<keyword evidence="2" id="KW-1185">Reference proteome</keyword>
<gene>
    <name evidence="1" type="ORF">BO87DRAFT_5687</name>
</gene>
<evidence type="ECO:0000313" key="2">
    <source>
        <dbReference type="Proteomes" id="UP000247647"/>
    </source>
</evidence>
<dbReference type="AlphaFoldDB" id="A0A318YYS2"/>
<name>A0A318YYS2_ASPNB</name>
<accession>A0A318YYS2</accession>
<reference evidence="1" key="1">
    <citation type="submission" date="2016-12" db="EMBL/GenBank/DDBJ databases">
        <title>The genomes of Aspergillus section Nigri reveals drivers in fungal speciation.</title>
        <authorList>
            <consortium name="DOE Joint Genome Institute"/>
            <person name="Vesth T.C."/>
            <person name="Nybo J."/>
            <person name="Theobald S."/>
            <person name="Brandl J."/>
            <person name="Frisvad J.C."/>
            <person name="Nielsen K.F."/>
            <person name="Lyhne E.K."/>
            <person name="Kogle M.E."/>
            <person name="Kuo A."/>
            <person name="Riley R."/>
            <person name="Clum A."/>
            <person name="Nolan M."/>
            <person name="Lipzen A."/>
            <person name="Salamov A."/>
            <person name="Henrissat B."/>
            <person name="Wiebenga A."/>
            <person name="De Vries R.P."/>
            <person name="Grigoriev I.V."/>
            <person name="Mortensen U.H."/>
            <person name="Andersen M.R."/>
            <person name="Baker S.E."/>
        </authorList>
    </citation>
    <scope>NUCLEOTIDE SEQUENCE [LARGE SCALE GENOMIC DNA]</scope>
    <source>
        <strain evidence="1">CBS 115656</strain>
    </source>
</reference>
<proteinExistence type="predicted"/>
<dbReference type="EMBL" id="KZ821445">
    <property type="protein sequence ID" value="PYH39729.1"/>
    <property type="molecule type" value="Genomic_DNA"/>
</dbReference>
<protein>
    <submittedName>
        <fullName evidence="1">Uncharacterized protein</fullName>
    </submittedName>
</protein>